<comment type="caution">
    <text evidence="1">The sequence shown here is derived from an EMBL/GenBank/DDBJ whole genome shotgun (WGS) entry which is preliminary data.</text>
</comment>
<organism evidence="1 2">
    <name type="scientific">Canavalia gladiata</name>
    <name type="common">Sword bean</name>
    <name type="synonym">Dolichos gladiatus</name>
    <dbReference type="NCBI Taxonomy" id="3824"/>
    <lineage>
        <taxon>Eukaryota</taxon>
        <taxon>Viridiplantae</taxon>
        <taxon>Streptophyta</taxon>
        <taxon>Embryophyta</taxon>
        <taxon>Tracheophyta</taxon>
        <taxon>Spermatophyta</taxon>
        <taxon>Magnoliopsida</taxon>
        <taxon>eudicotyledons</taxon>
        <taxon>Gunneridae</taxon>
        <taxon>Pentapetalae</taxon>
        <taxon>rosids</taxon>
        <taxon>fabids</taxon>
        <taxon>Fabales</taxon>
        <taxon>Fabaceae</taxon>
        <taxon>Papilionoideae</taxon>
        <taxon>50 kb inversion clade</taxon>
        <taxon>NPAAA clade</taxon>
        <taxon>indigoferoid/millettioid clade</taxon>
        <taxon>Phaseoleae</taxon>
        <taxon>Canavalia</taxon>
    </lineage>
</organism>
<evidence type="ECO:0000313" key="2">
    <source>
        <dbReference type="Proteomes" id="UP001367508"/>
    </source>
</evidence>
<evidence type="ECO:0000313" key="1">
    <source>
        <dbReference type="EMBL" id="KAK7362250.1"/>
    </source>
</evidence>
<accession>A0AAN9MWD6</accession>
<reference evidence="1 2" key="1">
    <citation type="submission" date="2024-01" db="EMBL/GenBank/DDBJ databases">
        <title>The genomes of 5 underutilized Papilionoideae crops provide insights into root nodulation and disease resistanc.</title>
        <authorList>
            <person name="Jiang F."/>
        </authorList>
    </citation>
    <scope>NUCLEOTIDE SEQUENCE [LARGE SCALE GENOMIC DNA]</scope>
    <source>
        <strain evidence="1">LVBAO_FW01</strain>
        <tissue evidence="1">Leaves</tissue>
    </source>
</reference>
<keyword evidence="2" id="KW-1185">Reference proteome</keyword>
<gene>
    <name evidence="1" type="ORF">VNO77_04360</name>
</gene>
<protein>
    <submittedName>
        <fullName evidence="1">Uncharacterized protein</fullName>
    </submittedName>
</protein>
<sequence>MRVRGSRGQKSFSCGYVNDNDDDLGESLKLRPWRREEKSTSYAFGGRKPLSLVMVIVMATKRIRSNFQIGFDGFSFEFAKKKMCDNEGEEDLDERAQVNSGKRNEESMLVEASMDDVFEKERILKKREGHASWKSWPSLIDACKEGDPFLCTRNILETFRPTTAA</sequence>
<dbReference type="EMBL" id="JAYMYQ010000001">
    <property type="protein sequence ID" value="KAK7362250.1"/>
    <property type="molecule type" value="Genomic_DNA"/>
</dbReference>
<proteinExistence type="predicted"/>
<name>A0AAN9MWD6_CANGL</name>
<dbReference type="Proteomes" id="UP001367508">
    <property type="component" value="Unassembled WGS sequence"/>
</dbReference>
<dbReference type="AlphaFoldDB" id="A0AAN9MWD6"/>